<accession>A0AAD5QPB1</accession>
<sequence>MNVEDLELRAESSFSLQSIDDASSVLYDNESPEAFNDSGDILLSKKMSTVVSVHNLKVVREVAQEMMWDHR</sequence>
<organism evidence="1 2">
    <name type="scientific">Parelaphostrongylus tenuis</name>
    <name type="common">Meningeal worm</name>
    <dbReference type="NCBI Taxonomy" id="148309"/>
    <lineage>
        <taxon>Eukaryota</taxon>
        <taxon>Metazoa</taxon>
        <taxon>Ecdysozoa</taxon>
        <taxon>Nematoda</taxon>
        <taxon>Chromadorea</taxon>
        <taxon>Rhabditida</taxon>
        <taxon>Rhabditina</taxon>
        <taxon>Rhabditomorpha</taxon>
        <taxon>Strongyloidea</taxon>
        <taxon>Metastrongylidae</taxon>
        <taxon>Parelaphostrongylus</taxon>
    </lineage>
</organism>
<dbReference type="Proteomes" id="UP001196413">
    <property type="component" value="Unassembled WGS sequence"/>
</dbReference>
<protein>
    <submittedName>
        <fullName evidence="1">Uncharacterized protein</fullName>
    </submittedName>
</protein>
<dbReference type="EMBL" id="JAHQIW010002844">
    <property type="protein sequence ID" value="KAJ1356575.1"/>
    <property type="molecule type" value="Genomic_DNA"/>
</dbReference>
<keyword evidence="2" id="KW-1185">Reference proteome</keyword>
<proteinExistence type="predicted"/>
<evidence type="ECO:0000313" key="1">
    <source>
        <dbReference type="EMBL" id="KAJ1356575.1"/>
    </source>
</evidence>
<reference evidence="1" key="1">
    <citation type="submission" date="2021-06" db="EMBL/GenBank/DDBJ databases">
        <title>Parelaphostrongylus tenuis whole genome reference sequence.</title>
        <authorList>
            <person name="Garwood T.J."/>
            <person name="Larsen P.A."/>
            <person name="Fountain-Jones N.M."/>
            <person name="Garbe J.R."/>
            <person name="Macchietto M.G."/>
            <person name="Kania S.A."/>
            <person name="Gerhold R.W."/>
            <person name="Richards J.E."/>
            <person name="Wolf T.M."/>
        </authorList>
    </citation>
    <scope>NUCLEOTIDE SEQUENCE</scope>
    <source>
        <strain evidence="1">MNPRO001-30</strain>
        <tissue evidence="1">Meninges</tissue>
    </source>
</reference>
<gene>
    <name evidence="1" type="ORF">KIN20_014305</name>
</gene>
<name>A0AAD5QPB1_PARTN</name>
<dbReference type="AlphaFoldDB" id="A0AAD5QPB1"/>
<comment type="caution">
    <text evidence="1">The sequence shown here is derived from an EMBL/GenBank/DDBJ whole genome shotgun (WGS) entry which is preliminary data.</text>
</comment>
<evidence type="ECO:0000313" key="2">
    <source>
        <dbReference type="Proteomes" id="UP001196413"/>
    </source>
</evidence>